<dbReference type="Pfam" id="PF00582">
    <property type="entry name" value="Usp"/>
    <property type="match status" value="1"/>
</dbReference>
<keyword evidence="4" id="KW-1185">Reference proteome</keyword>
<dbReference type="PRINTS" id="PR01438">
    <property type="entry name" value="UNVRSLSTRESS"/>
</dbReference>
<dbReference type="OrthoDB" id="9788959at2"/>
<protein>
    <submittedName>
        <fullName evidence="3">Universal stress protein</fullName>
    </submittedName>
</protein>
<sequence>MKTILYATDYSQNSASALQLAHLLCGAFHAKLIVMHVLDMPISLASTVSISHMKKTKKLLLEHGSKLKEFCSKHLGDACEELQISFEVVHNSSVVDAILEYVMKNSVELIVLGAKGGSPLKEFLLGSTAQALIKKAPTIVLSVPNMKTIGKFGTMIYATDFEQADIFAIGRLVKIATQFQARIKVVHITTSKEYAGDQQMEWFKEILGQKVQYKNMEFHLIFSDDILEELNGYLKKTNADLLAMLERKDSSFIQKYLQSDKVKKMASQLTIPLLSFNVSGL</sequence>
<comment type="similarity">
    <text evidence="1">Belongs to the universal stress protein A family.</text>
</comment>
<evidence type="ECO:0000259" key="2">
    <source>
        <dbReference type="Pfam" id="PF00582"/>
    </source>
</evidence>
<dbReference type="Proteomes" id="UP000267585">
    <property type="component" value="Unassembled WGS sequence"/>
</dbReference>
<dbReference type="PANTHER" id="PTHR46268:SF6">
    <property type="entry name" value="UNIVERSAL STRESS PROTEIN UP12"/>
    <property type="match status" value="1"/>
</dbReference>
<dbReference type="Gene3D" id="3.40.50.620">
    <property type="entry name" value="HUPs"/>
    <property type="match status" value="2"/>
</dbReference>
<reference evidence="3 4" key="1">
    <citation type="submission" date="2018-11" db="EMBL/GenBank/DDBJ databases">
        <title>Arenibacter aquaticus sp.nov., a marine bacterium isolated from surface seawater in the South China Sea.</title>
        <authorList>
            <person name="Guo J."/>
            <person name="Sun J."/>
        </authorList>
    </citation>
    <scope>NUCLEOTIDE SEQUENCE [LARGE SCALE GENOMIC DNA]</scope>
    <source>
        <strain evidence="3 4">GUO666</strain>
    </source>
</reference>
<evidence type="ECO:0000313" key="4">
    <source>
        <dbReference type="Proteomes" id="UP000267585"/>
    </source>
</evidence>
<proteinExistence type="inferred from homology"/>
<evidence type="ECO:0000256" key="1">
    <source>
        <dbReference type="ARBA" id="ARBA00008791"/>
    </source>
</evidence>
<name>A0A3S0AYK3_9FLAO</name>
<dbReference type="CDD" id="cd00293">
    <property type="entry name" value="USP-like"/>
    <property type="match status" value="1"/>
</dbReference>
<comment type="caution">
    <text evidence="3">The sequence shown here is derived from an EMBL/GenBank/DDBJ whole genome shotgun (WGS) entry which is preliminary data.</text>
</comment>
<dbReference type="InterPro" id="IPR006016">
    <property type="entry name" value="UspA"/>
</dbReference>
<dbReference type="EMBL" id="RQPJ01000005">
    <property type="protein sequence ID" value="RTE53338.1"/>
    <property type="molecule type" value="Genomic_DNA"/>
</dbReference>
<dbReference type="InterPro" id="IPR014729">
    <property type="entry name" value="Rossmann-like_a/b/a_fold"/>
</dbReference>
<dbReference type="SUPFAM" id="SSF52402">
    <property type="entry name" value="Adenine nucleotide alpha hydrolases-like"/>
    <property type="match status" value="2"/>
</dbReference>
<dbReference type="InterPro" id="IPR006015">
    <property type="entry name" value="Universal_stress_UspA"/>
</dbReference>
<dbReference type="AlphaFoldDB" id="A0A3S0AYK3"/>
<gene>
    <name evidence="3" type="ORF">EHW67_09925</name>
</gene>
<organism evidence="3 4">
    <name type="scientific">Arenibacter aquaticus</name>
    <dbReference type="NCBI Taxonomy" id="2489054"/>
    <lineage>
        <taxon>Bacteria</taxon>
        <taxon>Pseudomonadati</taxon>
        <taxon>Bacteroidota</taxon>
        <taxon>Flavobacteriia</taxon>
        <taxon>Flavobacteriales</taxon>
        <taxon>Flavobacteriaceae</taxon>
        <taxon>Arenibacter</taxon>
    </lineage>
</organism>
<dbReference type="RefSeq" id="WP_126162234.1">
    <property type="nucleotide sequence ID" value="NZ_RQPJ01000005.1"/>
</dbReference>
<accession>A0A3S0AYK3</accession>
<evidence type="ECO:0000313" key="3">
    <source>
        <dbReference type="EMBL" id="RTE53338.1"/>
    </source>
</evidence>
<feature type="domain" description="UspA" evidence="2">
    <location>
        <begin position="1"/>
        <end position="143"/>
    </location>
</feature>
<dbReference type="PANTHER" id="PTHR46268">
    <property type="entry name" value="STRESS RESPONSE PROTEIN NHAX"/>
    <property type="match status" value="1"/>
</dbReference>